<name>A0A292Y9M4_9BACT</name>
<dbReference type="PANTHER" id="PTHR33603:SF1">
    <property type="entry name" value="RIBOSOMAL RNA LARGE SUBUNIT METHYLTRANSFERASE H"/>
    <property type="match status" value="1"/>
</dbReference>
<reference evidence="6 7" key="1">
    <citation type="journal article" date="2017" name="Syst. Appl. Microbiol.">
        <title>Lebetimonas natsushimae sp. nov., a novel strictly anaerobic, moderately thermophilic chemoautotroph isolated from a deep-sea hydrothermal vent polychaete nest in the Mid-Okinawa Trough.</title>
        <authorList>
            <person name="Nagata R."/>
            <person name="Takaki Y."/>
            <person name="Tame A."/>
            <person name="Nunoura T."/>
            <person name="Muto H."/>
            <person name="Mino S."/>
            <person name="Sawayama S."/>
            <person name="Takai K."/>
            <person name="Nakagawa S."/>
        </authorList>
    </citation>
    <scope>NUCLEOTIDE SEQUENCE [LARGE SCALE GENOMIC DNA]</scope>
    <source>
        <strain evidence="6 7">HS1857</strain>
    </source>
</reference>
<organism evidence="6 7">
    <name type="scientific">Lebetimonas natsushimae</name>
    <dbReference type="NCBI Taxonomy" id="1936991"/>
    <lineage>
        <taxon>Bacteria</taxon>
        <taxon>Pseudomonadati</taxon>
        <taxon>Campylobacterota</taxon>
        <taxon>Epsilonproteobacteria</taxon>
        <taxon>Nautiliales</taxon>
        <taxon>Nautiliaceae</taxon>
        <taxon>Lebetimonas</taxon>
    </lineage>
</organism>
<dbReference type="Gene3D" id="3.40.1280.10">
    <property type="match status" value="1"/>
</dbReference>
<dbReference type="PIRSF" id="PIRSF004505">
    <property type="entry name" value="MT_bac"/>
    <property type="match status" value="1"/>
</dbReference>
<evidence type="ECO:0000313" key="6">
    <source>
        <dbReference type="EMBL" id="GAX86727.1"/>
    </source>
</evidence>
<gene>
    <name evidence="5" type="primary">rlmH</name>
    <name evidence="6" type="ORF">LNAT_P0022</name>
</gene>
<dbReference type="SUPFAM" id="SSF75217">
    <property type="entry name" value="alpha/beta knot"/>
    <property type="match status" value="1"/>
</dbReference>
<evidence type="ECO:0000256" key="2">
    <source>
        <dbReference type="ARBA" id="ARBA00022679"/>
    </source>
</evidence>
<proteinExistence type="inferred from homology"/>
<sequence>MQINVYSIEKKEDFKKEIEEFIKKSRPFADVKNITLYSKNLSKTNSPQKEYSNIFEKYTKDGFNIILTPDGKLMDSTEFSKLFEYPKINFFIGGAWGFDEDFKKKGINISLTPLTLSHKIAKIVLFEQIYRALTIKNNHPYHK</sequence>
<dbReference type="GO" id="GO:0070038">
    <property type="term" value="F:rRNA (pseudouridine-N3-)-methyltransferase activity"/>
    <property type="evidence" value="ECO:0007669"/>
    <property type="project" value="UniProtKB-UniRule"/>
</dbReference>
<dbReference type="Pfam" id="PF02590">
    <property type="entry name" value="SPOUT_MTase"/>
    <property type="match status" value="1"/>
</dbReference>
<comment type="subunit">
    <text evidence="5">Homodimer.</text>
</comment>
<feature type="binding site" evidence="5">
    <location>
        <position position="67"/>
    </location>
    <ligand>
        <name>S-adenosyl-L-methionine</name>
        <dbReference type="ChEBI" id="CHEBI:59789"/>
    </ligand>
</feature>
<dbReference type="HAMAP" id="MF_00658">
    <property type="entry name" value="23SrRNA_methyltr_H"/>
    <property type="match status" value="1"/>
</dbReference>
<dbReference type="InterPro" id="IPR003742">
    <property type="entry name" value="RlmH-like"/>
</dbReference>
<dbReference type="Proteomes" id="UP000217944">
    <property type="component" value="Unassembled WGS sequence"/>
</dbReference>
<evidence type="ECO:0000256" key="5">
    <source>
        <dbReference type="HAMAP-Rule" id="MF_00658"/>
    </source>
</evidence>
<feature type="binding site" evidence="5">
    <location>
        <position position="93"/>
    </location>
    <ligand>
        <name>S-adenosyl-L-methionine</name>
        <dbReference type="ChEBI" id="CHEBI:59789"/>
    </ligand>
</feature>
<dbReference type="PANTHER" id="PTHR33603">
    <property type="entry name" value="METHYLTRANSFERASE"/>
    <property type="match status" value="1"/>
</dbReference>
<feature type="binding site" evidence="5">
    <location>
        <begin position="111"/>
        <end position="116"/>
    </location>
    <ligand>
        <name>S-adenosyl-L-methionine</name>
        <dbReference type="ChEBI" id="CHEBI:59789"/>
    </ligand>
</feature>
<evidence type="ECO:0000256" key="3">
    <source>
        <dbReference type="ARBA" id="ARBA00022691"/>
    </source>
</evidence>
<protein>
    <recommendedName>
        <fullName evidence="5">Ribosomal RNA large subunit methyltransferase H</fullName>
        <ecNumber evidence="5">2.1.1.177</ecNumber>
    </recommendedName>
    <alternativeName>
        <fullName evidence="5">23S rRNA (pseudouridine1915-N3)-methyltransferase</fullName>
    </alternativeName>
    <alternativeName>
        <fullName evidence="5">23S rRNA m3Psi1915 methyltransferase</fullName>
    </alternativeName>
    <alternativeName>
        <fullName evidence="5">rRNA (pseudouridine-N3-)-methyltransferase RlmH</fullName>
    </alternativeName>
</protein>
<dbReference type="InterPro" id="IPR029028">
    <property type="entry name" value="Alpha/beta_knot_MTases"/>
</dbReference>
<dbReference type="RefSeq" id="WP_096257901.1">
    <property type="nucleotide sequence ID" value="NZ_BDME01000001.1"/>
</dbReference>
<accession>A0A292Y9M4</accession>
<keyword evidence="5" id="KW-0963">Cytoplasm</keyword>
<comment type="function">
    <text evidence="5">Specifically methylates the pseudouridine at position 1915 (m3Psi1915) in 23S rRNA.</text>
</comment>
<comment type="catalytic activity">
    <reaction evidence="5">
        <text>pseudouridine(1915) in 23S rRNA + S-adenosyl-L-methionine = N(3)-methylpseudouridine(1915) in 23S rRNA + S-adenosyl-L-homocysteine + H(+)</text>
        <dbReference type="Rhea" id="RHEA:42752"/>
        <dbReference type="Rhea" id="RHEA-COMP:10221"/>
        <dbReference type="Rhea" id="RHEA-COMP:10222"/>
        <dbReference type="ChEBI" id="CHEBI:15378"/>
        <dbReference type="ChEBI" id="CHEBI:57856"/>
        <dbReference type="ChEBI" id="CHEBI:59789"/>
        <dbReference type="ChEBI" id="CHEBI:65314"/>
        <dbReference type="ChEBI" id="CHEBI:74486"/>
        <dbReference type="EC" id="2.1.1.177"/>
    </reaction>
</comment>
<keyword evidence="3 5" id="KW-0949">S-adenosyl-L-methionine</keyword>
<comment type="subcellular location">
    <subcellularLocation>
        <location evidence="5">Cytoplasm</location>
    </subcellularLocation>
</comment>
<comment type="caution">
    <text evidence="6">The sequence shown here is derived from an EMBL/GenBank/DDBJ whole genome shotgun (WGS) entry which is preliminary data.</text>
</comment>
<dbReference type="EC" id="2.1.1.177" evidence="5"/>
<keyword evidence="1 5" id="KW-0489">Methyltransferase</keyword>
<dbReference type="AlphaFoldDB" id="A0A292Y9M4"/>
<comment type="similarity">
    <text evidence="4 5">Belongs to the RNA methyltransferase RlmH family.</text>
</comment>
<keyword evidence="5" id="KW-0698">rRNA processing</keyword>
<dbReference type="OrthoDB" id="9806643at2"/>
<dbReference type="InterPro" id="IPR029026">
    <property type="entry name" value="tRNA_m1G_MTases_N"/>
</dbReference>
<keyword evidence="2 5" id="KW-0808">Transferase</keyword>
<dbReference type="EMBL" id="BDME01000001">
    <property type="protein sequence ID" value="GAX86727.1"/>
    <property type="molecule type" value="Genomic_DNA"/>
</dbReference>
<keyword evidence="7" id="KW-1185">Reference proteome</keyword>
<evidence type="ECO:0000256" key="4">
    <source>
        <dbReference type="ARBA" id="ARBA00038303"/>
    </source>
</evidence>
<dbReference type="CDD" id="cd18081">
    <property type="entry name" value="RlmH-like"/>
    <property type="match status" value="1"/>
</dbReference>
<evidence type="ECO:0000256" key="1">
    <source>
        <dbReference type="ARBA" id="ARBA00022603"/>
    </source>
</evidence>
<evidence type="ECO:0000313" key="7">
    <source>
        <dbReference type="Proteomes" id="UP000217944"/>
    </source>
</evidence>
<dbReference type="GO" id="GO:0005737">
    <property type="term" value="C:cytoplasm"/>
    <property type="evidence" value="ECO:0007669"/>
    <property type="project" value="UniProtKB-SubCell"/>
</dbReference>